<dbReference type="Gene3D" id="1.10.630.10">
    <property type="entry name" value="Cytochrome P450"/>
    <property type="match status" value="1"/>
</dbReference>
<protein>
    <submittedName>
        <fullName evidence="12">Cytochrome P450 77A87</fullName>
    </submittedName>
</protein>
<dbReference type="PROSITE" id="PS00086">
    <property type="entry name" value="CYTOCHROME_P450"/>
    <property type="match status" value="1"/>
</dbReference>
<dbReference type="GO" id="GO:0020037">
    <property type="term" value="F:heme binding"/>
    <property type="evidence" value="ECO:0007669"/>
    <property type="project" value="InterPro"/>
</dbReference>
<name>A0A9Y1LME7_CALAM</name>
<evidence type="ECO:0000256" key="1">
    <source>
        <dbReference type="ARBA" id="ARBA00001971"/>
    </source>
</evidence>
<keyword evidence="4 9" id="KW-0349">Heme</keyword>
<dbReference type="GO" id="GO:0005506">
    <property type="term" value="F:iron ion binding"/>
    <property type="evidence" value="ECO:0007669"/>
    <property type="project" value="InterPro"/>
</dbReference>
<feature type="transmembrane region" description="Helical" evidence="11">
    <location>
        <begin position="12"/>
        <end position="31"/>
    </location>
</feature>
<keyword evidence="11" id="KW-1133">Transmembrane helix</keyword>
<comment type="cofactor">
    <cofactor evidence="1 9">
        <name>heme</name>
        <dbReference type="ChEBI" id="CHEBI:30413"/>
    </cofactor>
</comment>
<dbReference type="GO" id="GO:0016020">
    <property type="term" value="C:membrane"/>
    <property type="evidence" value="ECO:0007669"/>
    <property type="project" value="UniProtKB-SubCell"/>
</dbReference>
<evidence type="ECO:0000256" key="4">
    <source>
        <dbReference type="ARBA" id="ARBA00022617"/>
    </source>
</evidence>
<dbReference type="InterPro" id="IPR001128">
    <property type="entry name" value="Cyt_P450"/>
</dbReference>
<keyword evidence="8 10" id="KW-0503">Monooxygenase</keyword>
<accession>A0A9Y1LME7</accession>
<dbReference type="CDD" id="cd11075">
    <property type="entry name" value="CYP77_89"/>
    <property type="match status" value="1"/>
</dbReference>
<evidence type="ECO:0000256" key="7">
    <source>
        <dbReference type="ARBA" id="ARBA00023004"/>
    </source>
</evidence>
<comment type="similarity">
    <text evidence="3 10">Belongs to the cytochrome P450 family.</text>
</comment>
<evidence type="ECO:0000256" key="6">
    <source>
        <dbReference type="ARBA" id="ARBA00023002"/>
    </source>
</evidence>
<evidence type="ECO:0000256" key="5">
    <source>
        <dbReference type="ARBA" id="ARBA00022723"/>
    </source>
</evidence>
<dbReference type="PANTHER" id="PTHR47944">
    <property type="entry name" value="CYTOCHROME P450 98A9"/>
    <property type="match status" value="1"/>
</dbReference>
<keyword evidence="11" id="KW-0812">Transmembrane</keyword>
<comment type="subcellular location">
    <subcellularLocation>
        <location evidence="2">Membrane</location>
        <topology evidence="2">Single-pass membrane protein</topology>
    </subcellularLocation>
</comment>
<dbReference type="Pfam" id="PF00067">
    <property type="entry name" value="p450"/>
    <property type="match status" value="1"/>
</dbReference>
<dbReference type="SUPFAM" id="SSF48264">
    <property type="entry name" value="Cytochrome P450"/>
    <property type="match status" value="1"/>
</dbReference>
<sequence>MDSLSSSPLSPYYHLFFTAFAFFISGLIFVFSRKSGSKKLNLPPGPPGYPVVGNLFQVARSGKPFFQYVRELIPKYGPIMTLKMGTRTMIILSNADLVHEALIVKGQIFASRPRENPTRTIFSCNKFTVNAALYGPVWRSLRRNMVQNMLSATRLREFRGARDLAMDKLVDRLKAEAAANDGLVWVLKNARFAVFCILLAMCFGVEMDEEMIDKVDQMMKTVLIVLDPRLDDYLPILSPFFSKQRKRVWEVRKQQIETLVHLIEKRRNAIQNPGSDKTAASFSYLDTLFDLKIEGRKSSPSNPEIVTLCSEFLNGGTDTTATAIEWAVARMIENPEIQTRLYEEIRTTVGEKKVDEKDVEKMPYLNAVVKELLRKHPPTYFSLTHAVIEPAKLAGYDIPTDTNVEIFLPGISDDPKLWTDPEKFDPDRFFLGQEEADITGVTGVKMIPFGIGRRICPGLNMATVHVNLMLARMVQEFEWSGYPDNGKVDLSEKLEFTVVMKNSLRAKINPRA</sequence>
<keyword evidence="5 9" id="KW-0479">Metal-binding</keyword>
<reference evidence="12" key="1">
    <citation type="submission" date="2023-03" db="EMBL/GenBank/DDBJ databases">
        <authorList>
            <person name="Lanier E.R."/>
            <person name="Schlecht N.J."/>
        </authorList>
    </citation>
    <scope>NUCLEOTIDE SEQUENCE</scope>
</reference>
<feature type="binding site" description="axial binding residue" evidence="9">
    <location>
        <position position="456"/>
    </location>
    <ligand>
        <name>heme</name>
        <dbReference type="ChEBI" id="CHEBI:30413"/>
    </ligand>
    <ligandPart>
        <name>Fe</name>
        <dbReference type="ChEBI" id="CHEBI:18248"/>
    </ligandPart>
</feature>
<evidence type="ECO:0000256" key="11">
    <source>
        <dbReference type="SAM" id="Phobius"/>
    </source>
</evidence>
<dbReference type="FunFam" id="1.10.630.10:FF:000012">
    <property type="entry name" value="Cytochrome P450 family protein"/>
    <property type="match status" value="1"/>
</dbReference>
<dbReference type="EMBL" id="OQ675293">
    <property type="protein sequence ID" value="WET52757.1"/>
    <property type="molecule type" value="mRNA"/>
</dbReference>
<dbReference type="AlphaFoldDB" id="A0A9Y1LME7"/>
<dbReference type="InterPro" id="IPR002401">
    <property type="entry name" value="Cyt_P450_E_grp-I"/>
</dbReference>
<dbReference type="InterPro" id="IPR017972">
    <property type="entry name" value="Cyt_P450_CS"/>
</dbReference>
<evidence type="ECO:0000256" key="10">
    <source>
        <dbReference type="RuleBase" id="RU000461"/>
    </source>
</evidence>
<dbReference type="PRINTS" id="PR00463">
    <property type="entry name" value="EP450I"/>
</dbReference>
<dbReference type="InterPro" id="IPR036396">
    <property type="entry name" value="Cyt_P450_sf"/>
</dbReference>
<dbReference type="GO" id="GO:0004497">
    <property type="term" value="F:monooxygenase activity"/>
    <property type="evidence" value="ECO:0007669"/>
    <property type="project" value="UniProtKB-KW"/>
</dbReference>
<evidence type="ECO:0000313" key="12">
    <source>
        <dbReference type="EMBL" id="WET52757.1"/>
    </source>
</evidence>
<dbReference type="PRINTS" id="PR00385">
    <property type="entry name" value="P450"/>
</dbReference>
<keyword evidence="7 9" id="KW-0408">Iron</keyword>
<evidence type="ECO:0000256" key="9">
    <source>
        <dbReference type="PIRSR" id="PIRSR602401-1"/>
    </source>
</evidence>
<evidence type="ECO:0000256" key="8">
    <source>
        <dbReference type="ARBA" id="ARBA00023033"/>
    </source>
</evidence>
<organism evidence="12">
    <name type="scientific">Callicarpa americana</name>
    <name type="common">American beautyberry</name>
    <dbReference type="NCBI Taxonomy" id="204211"/>
    <lineage>
        <taxon>Eukaryota</taxon>
        <taxon>Viridiplantae</taxon>
        <taxon>Streptophyta</taxon>
        <taxon>Embryophyta</taxon>
        <taxon>Tracheophyta</taxon>
        <taxon>Spermatophyta</taxon>
        <taxon>Magnoliopsida</taxon>
        <taxon>eudicotyledons</taxon>
        <taxon>Gunneridae</taxon>
        <taxon>Pentapetalae</taxon>
        <taxon>asterids</taxon>
        <taxon>lamiids</taxon>
        <taxon>Lamiales</taxon>
        <taxon>Lamiaceae</taxon>
        <taxon>Callicarpoideae</taxon>
        <taxon>Callicarpa</taxon>
    </lineage>
</organism>
<dbReference type="GO" id="GO:0016705">
    <property type="term" value="F:oxidoreductase activity, acting on paired donors, with incorporation or reduction of molecular oxygen"/>
    <property type="evidence" value="ECO:0007669"/>
    <property type="project" value="InterPro"/>
</dbReference>
<dbReference type="PANTHER" id="PTHR47944:SF19">
    <property type="entry name" value="CYTOCHROME P450 77A4"/>
    <property type="match status" value="1"/>
</dbReference>
<keyword evidence="6 10" id="KW-0560">Oxidoreductase</keyword>
<evidence type="ECO:0000256" key="2">
    <source>
        <dbReference type="ARBA" id="ARBA00004167"/>
    </source>
</evidence>
<proteinExistence type="evidence at transcript level"/>
<evidence type="ECO:0000256" key="3">
    <source>
        <dbReference type="ARBA" id="ARBA00010617"/>
    </source>
</evidence>
<keyword evidence="11" id="KW-0472">Membrane</keyword>